<dbReference type="AlphaFoldDB" id="A0A392TWV1"/>
<comment type="caution">
    <text evidence="1">The sequence shown here is derived from an EMBL/GenBank/DDBJ whole genome shotgun (WGS) entry which is preliminary data.</text>
</comment>
<dbReference type="Proteomes" id="UP000265520">
    <property type="component" value="Unassembled WGS sequence"/>
</dbReference>
<name>A0A392TWV1_9FABA</name>
<evidence type="ECO:0000313" key="2">
    <source>
        <dbReference type="Proteomes" id="UP000265520"/>
    </source>
</evidence>
<organism evidence="1 2">
    <name type="scientific">Trifolium medium</name>
    <dbReference type="NCBI Taxonomy" id="97028"/>
    <lineage>
        <taxon>Eukaryota</taxon>
        <taxon>Viridiplantae</taxon>
        <taxon>Streptophyta</taxon>
        <taxon>Embryophyta</taxon>
        <taxon>Tracheophyta</taxon>
        <taxon>Spermatophyta</taxon>
        <taxon>Magnoliopsida</taxon>
        <taxon>eudicotyledons</taxon>
        <taxon>Gunneridae</taxon>
        <taxon>Pentapetalae</taxon>
        <taxon>rosids</taxon>
        <taxon>fabids</taxon>
        <taxon>Fabales</taxon>
        <taxon>Fabaceae</taxon>
        <taxon>Papilionoideae</taxon>
        <taxon>50 kb inversion clade</taxon>
        <taxon>NPAAA clade</taxon>
        <taxon>Hologalegina</taxon>
        <taxon>IRL clade</taxon>
        <taxon>Trifolieae</taxon>
        <taxon>Trifolium</taxon>
    </lineage>
</organism>
<sequence>MLRECQYLLHDFVLQVQSPDMWLWRLDPVRGYSVRGAYQLLTSLPFDSLDAAADLIWHKQVPLK</sequence>
<evidence type="ECO:0000313" key="1">
    <source>
        <dbReference type="EMBL" id="MCI64586.1"/>
    </source>
</evidence>
<proteinExistence type="predicted"/>
<accession>A0A392TWV1</accession>
<keyword evidence="2" id="KW-1185">Reference proteome</keyword>
<dbReference type="EMBL" id="LXQA010659223">
    <property type="protein sequence ID" value="MCI64586.1"/>
    <property type="molecule type" value="Genomic_DNA"/>
</dbReference>
<feature type="non-terminal residue" evidence="1">
    <location>
        <position position="64"/>
    </location>
</feature>
<protein>
    <submittedName>
        <fullName evidence="1">Heat-shock protein</fullName>
    </submittedName>
</protein>
<dbReference type="PANTHER" id="PTHR36617:SF5">
    <property type="entry name" value="OS05G0421675 PROTEIN"/>
    <property type="match status" value="1"/>
</dbReference>
<dbReference type="PANTHER" id="PTHR36617">
    <property type="entry name" value="PROTEIN, PUTATIVE-RELATED"/>
    <property type="match status" value="1"/>
</dbReference>
<reference evidence="1 2" key="1">
    <citation type="journal article" date="2018" name="Front. Plant Sci.">
        <title>Red Clover (Trifolium pratense) and Zigzag Clover (T. medium) - A Picture of Genomic Similarities and Differences.</title>
        <authorList>
            <person name="Dluhosova J."/>
            <person name="Istvanek J."/>
            <person name="Nedelnik J."/>
            <person name="Repkova J."/>
        </authorList>
    </citation>
    <scope>NUCLEOTIDE SEQUENCE [LARGE SCALE GENOMIC DNA]</scope>
    <source>
        <strain evidence="2">cv. 10/8</strain>
        <tissue evidence="1">Leaf</tissue>
    </source>
</reference>